<dbReference type="EMBL" id="NMUH01000180">
    <property type="protein sequence ID" value="MQL73823.1"/>
    <property type="molecule type" value="Genomic_DNA"/>
</dbReference>
<protein>
    <recommendedName>
        <fullName evidence="2">chitinase</fullName>
        <ecNumber evidence="2">3.2.1.14</ecNumber>
    </recommendedName>
</protein>
<proteinExistence type="predicted"/>
<evidence type="ECO:0000313" key="10">
    <source>
        <dbReference type="EMBL" id="MQL73823.1"/>
    </source>
</evidence>
<dbReference type="FunFam" id="3.20.20.80:FF:000015">
    <property type="entry name" value="Acidic endochitinase SE2"/>
    <property type="match status" value="2"/>
</dbReference>
<gene>
    <name evidence="10" type="ORF">Taro_006142</name>
</gene>
<sequence length="593" mass="65771">MVSKCHAFSQSLHLFLLLAGLLGRANGASIATYWGRHTKEGTLAKTCATGNYQFVNIAFLTTFGGGQTPLLDLSGHCDATRGGCAGLARDVRYCQSWGVKVLLSLGGDHGRQSLNSTEDARKVAEYLHNNFLGGKSSTPRPLGDAVLDGVDFAVVGKTWKDRMHWDDLARALANYSTGKKKVYLAAAPQCAYPDRTLKRALATGLFDVVWIRFYNQASCQYSAEGPWRLLSSFVEWNAHLQVSGVFIGLPASGEETGNGYVPPANFTAEILPYISNFPRYWGVMLWDRYHDMKSKYSHQINANGGSIATYWGQNKREGKLAKACATGSYKFINIAFLTTFGSRQTPVVDLSRHCNATRGGCTHLTRDIKYCQKWGIKVLLSLGGDRGLQSLNSTEDAHQVAEYIYRNFLGGTPSPPSRRPFGKAVLDGVDFSVAGKTPMDRMHWEDLAKALAGYSTARRKVYLAAAPQCTYPDPTLRKALGTGLFDIVWIRFYNNTSCQYSAGRPWALMGSWLEWNSNLHVGGMFLGLPASRELVGNGYVPPVNFTEEILPYISNFPRYWGVMLWDRYQDKRSKYSYRIRSAVMEPQAAKSSI</sequence>
<feature type="domain" description="GH18" evidence="9">
    <location>
        <begin position="305"/>
        <end position="590"/>
    </location>
</feature>
<dbReference type="GO" id="GO:0000272">
    <property type="term" value="P:polysaccharide catabolic process"/>
    <property type="evidence" value="ECO:0007669"/>
    <property type="project" value="UniProtKB-KW"/>
</dbReference>
<dbReference type="OrthoDB" id="6020543at2759"/>
<dbReference type="PANTHER" id="PTHR45708:SF49">
    <property type="entry name" value="ENDOCHITINASE"/>
    <property type="match status" value="1"/>
</dbReference>
<comment type="caution">
    <text evidence="10">The sequence shown here is derived from an EMBL/GenBank/DDBJ whole genome shotgun (WGS) entry which is preliminary data.</text>
</comment>
<keyword evidence="8" id="KW-0732">Signal</keyword>
<evidence type="ECO:0000256" key="4">
    <source>
        <dbReference type="ARBA" id="ARBA00023024"/>
    </source>
</evidence>
<keyword evidence="3" id="KW-0378">Hydrolase</keyword>
<evidence type="ECO:0000259" key="9">
    <source>
        <dbReference type="PROSITE" id="PS51910"/>
    </source>
</evidence>
<feature type="chain" id="PRO_5032954640" description="chitinase" evidence="8">
    <location>
        <begin position="28"/>
        <end position="593"/>
    </location>
</feature>
<evidence type="ECO:0000313" key="11">
    <source>
        <dbReference type="Proteomes" id="UP000652761"/>
    </source>
</evidence>
<organism evidence="10 11">
    <name type="scientific">Colocasia esculenta</name>
    <name type="common">Wild taro</name>
    <name type="synonym">Arum esculentum</name>
    <dbReference type="NCBI Taxonomy" id="4460"/>
    <lineage>
        <taxon>Eukaryota</taxon>
        <taxon>Viridiplantae</taxon>
        <taxon>Streptophyta</taxon>
        <taxon>Embryophyta</taxon>
        <taxon>Tracheophyta</taxon>
        <taxon>Spermatophyta</taxon>
        <taxon>Magnoliopsida</taxon>
        <taxon>Liliopsida</taxon>
        <taxon>Araceae</taxon>
        <taxon>Aroideae</taxon>
        <taxon>Colocasieae</taxon>
        <taxon>Colocasia</taxon>
    </lineage>
</organism>
<dbReference type="CDD" id="cd02877">
    <property type="entry name" value="GH18_hevamine_XipI_class_III"/>
    <property type="match status" value="2"/>
</dbReference>
<evidence type="ECO:0000256" key="1">
    <source>
        <dbReference type="ARBA" id="ARBA00000822"/>
    </source>
</evidence>
<dbReference type="GO" id="GO:0005576">
    <property type="term" value="C:extracellular region"/>
    <property type="evidence" value="ECO:0007669"/>
    <property type="project" value="TreeGrafter"/>
</dbReference>
<dbReference type="InterPro" id="IPR001223">
    <property type="entry name" value="Glyco_hydro18_cat"/>
</dbReference>
<evidence type="ECO:0000256" key="6">
    <source>
        <dbReference type="ARBA" id="ARBA00023295"/>
    </source>
</evidence>
<dbReference type="Gene3D" id="3.20.20.80">
    <property type="entry name" value="Glycosidases"/>
    <property type="match status" value="2"/>
</dbReference>
<dbReference type="PANTHER" id="PTHR45708">
    <property type="entry name" value="ENDOCHITINASE"/>
    <property type="match status" value="1"/>
</dbReference>
<dbReference type="Proteomes" id="UP000652761">
    <property type="component" value="Unassembled WGS sequence"/>
</dbReference>
<keyword evidence="7" id="KW-0119">Carbohydrate metabolism</keyword>
<dbReference type="GO" id="GO:0006032">
    <property type="term" value="P:chitin catabolic process"/>
    <property type="evidence" value="ECO:0007669"/>
    <property type="project" value="UniProtKB-KW"/>
</dbReference>
<evidence type="ECO:0000256" key="5">
    <source>
        <dbReference type="ARBA" id="ARBA00023157"/>
    </source>
</evidence>
<evidence type="ECO:0000256" key="7">
    <source>
        <dbReference type="ARBA" id="ARBA00023326"/>
    </source>
</evidence>
<feature type="domain" description="GH18" evidence="9">
    <location>
        <begin position="28"/>
        <end position="307"/>
    </location>
</feature>
<dbReference type="AlphaFoldDB" id="A0A843TWM9"/>
<keyword evidence="6" id="KW-0326">Glycosidase</keyword>
<comment type="catalytic activity">
    <reaction evidence="1">
        <text>Random endo-hydrolysis of N-acetyl-beta-D-glucosaminide (1-&gt;4)-beta-linkages in chitin and chitodextrins.</text>
        <dbReference type="EC" id="3.2.1.14"/>
    </reaction>
</comment>
<dbReference type="InterPro" id="IPR050542">
    <property type="entry name" value="Glycosyl_Hydrlase18_Chitinase"/>
</dbReference>
<keyword evidence="4" id="KW-0146">Chitin degradation</keyword>
<evidence type="ECO:0000256" key="3">
    <source>
        <dbReference type="ARBA" id="ARBA00022801"/>
    </source>
</evidence>
<dbReference type="Pfam" id="PF00704">
    <property type="entry name" value="Glyco_hydro_18"/>
    <property type="match status" value="2"/>
</dbReference>
<evidence type="ECO:0000256" key="8">
    <source>
        <dbReference type="SAM" id="SignalP"/>
    </source>
</evidence>
<dbReference type="InterPro" id="IPR017853">
    <property type="entry name" value="GH"/>
</dbReference>
<keyword evidence="7" id="KW-0624">Polysaccharide degradation</keyword>
<keyword evidence="11" id="KW-1185">Reference proteome</keyword>
<dbReference type="PROSITE" id="PS51910">
    <property type="entry name" value="GH18_2"/>
    <property type="match status" value="2"/>
</dbReference>
<reference evidence="10" key="1">
    <citation type="submission" date="2017-07" db="EMBL/GenBank/DDBJ databases">
        <title>Taro Niue Genome Assembly and Annotation.</title>
        <authorList>
            <person name="Atibalentja N."/>
            <person name="Keating K."/>
            <person name="Fields C.J."/>
        </authorList>
    </citation>
    <scope>NUCLEOTIDE SEQUENCE</scope>
    <source>
        <strain evidence="10">Niue_2</strain>
        <tissue evidence="10">Leaf</tissue>
    </source>
</reference>
<name>A0A843TWM9_COLES</name>
<feature type="signal peptide" evidence="8">
    <location>
        <begin position="1"/>
        <end position="27"/>
    </location>
</feature>
<dbReference type="EC" id="3.2.1.14" evidence="2"/>
<accession>A0A843TWM9</accession>
<evidence type="ECO:0000256" key="2">
    <source>
        <dbReference type="ARBA" id="ARBA00012729"/>
    </source>
</evidence>
<dbReference type="InterPro" id="IPR045321">
    <property type="entry name" value="Cts1-like"/>
</dbReference>
<dbReference type="SUPFAM" id="SSF51445">
    <property type="entry name" value="(Trans)glycosidases"/>
    <property type="match status" value="2"/>
</dbReference>
<keyword evidence="5" id="KW-1015">Disulfide bond</keyword>
<dbReference type="GO" id="GO:0008843">
    <property type="term" value="F:endochitinase activity"/>
    <property type="evidence" value="ECO:0007669"/>
    <property type="project" value="UniProtKB-EC"/>
</dbReference>